<dbReference type="Proteomes" id="UP000028933">
    <property type="component" value="Chromosome"/>
</dbReference>
<dbReference type="AlphaFoldDB" id="A0A077EMR9"/>
<dbReference type="EMBL" id="CP007547">
    <property type="protein sequence ID" value="AIL47758.1"/>
    <property type="molecule type" value="Genomic_DNA"/>
</dbReference>
<proteinExistence type="predicted"/>
<organism evidence="1 2">
    <name type="scientific">Elizabethkingia anophelis NUHP1</name>
    <dbReference type="NCBI Taxonomy" id="1338011"/>
    <lineage>
        <taxon>Bacteria</taxon>
        <taxon>Pseudomonadati</taxon>
        <taxon>Bacteroidota</taxon>
        <taxon>Flavobacteriia</taxon>
        <taxon>Flavobacteriales</taxon>
        <taxon>Weeksellaceae</taxon>
        <taxon>Elizabethkingia</taxon>
    </lineage>
</organism>
<evidence type="ECO:0008006" key="3">
    <source>
        <dbReference type="Google" id="ProtNLM"/>
    </source>
</evidence>
<reference evidence="1" key="1">
    <citation type="journal article" date="2013" name="Lancet">
        <title>First case of E anophelis outbreak in an intensive-care unit.</title>
        <authorList>
            <person name="Teo J."/>
            <person name="Tan S.Y."/>
            <person name="Tay M."/>
            <person name="Ding Y."/>
            <person name="Kjelleberg S."/>
            <person name="Givskov M."/>
            <person name="Lin R.T."/>
            <person name="Yang L."/>
        </authorList>
    </citation>
    <scope>NUCLEOTIDE SEQUENCE [LARGE SCALE GENOMIC DNA]</scope>
    <source>
        <strain evidence="1">NUHP1</strain>
    </source>
</reference>
<dbReference type="RefSeq" id="WP_009086657.1">
    <property type="nucleotide sequence ID" value="NZ_CP007547.1"/>
</dbReference>
<dbReference type="PANTHER" id="PTHR38477:SF1">
    <property type="entry name" value="MUREIN L,D-TRANSPEPTIDASE CATALYTIC DOMAIN FAMILY PROTEIN"/>
    <property type="match status" value="1"/>
</dbReference>
<dbReference type="GeneID" id="56685005"/>
<dbReference type="InterPro" id="IPR032676">
    <property type="entry name" value="YkuD_2"/>
</dbReference>
<dbReference type="Pfam" id="PF13645">
    <property type="entry name" value="YkuD_2"/>
    <property type="match status" value="1"/>
</dbReference>
<evidence type="ECO:0000313" key="2">
    <source>
        <dbReference type="Proteomes" id="UP000028933"/>
    </source>
</evidence>
<reference evidence="1" key="2">
    <citation type="journal article" date="2015" name="Genome Biol. Evol.">
        <title>Complete Genome Sequence and Transcriptomic Analysis of the Novel Pathogen Elizabethkingia anophelis in Response to Oxidative Stress.</title>
        <authorList>
            <person name="Li Y."/>
            <person name="Liu Y."/>
            <person name="Chew S.C."/>
            <person name="Tay M."/>
            <person name="Salido M.M."/>
            <person name="Teo J."/>
            <person name="Lauro F.M."/>
            <person name="Givskov M."/>
            <person name="Yang L."/>
        </authorList>
    </citation>
    <scope>NUCLEOTIDE SEQUENCE</scope>
    <source>
        <strain evidence="1">NUHP1</strain>
    </source>
</reference>
<dbReference type="KEGG" id="eao:BD94_3983"/>
<name>A0A077EMR9_9FLAO</name>
<accession>A0A077EMR9</accession>
<dbReference type="PANTHER" id="PTHR38477">
    <property type="entry name" value="HYPOTHETICAL EXPORTED PROTEIN"/>
    <property type="match status" value="1"/>
</dbReference>
<dbReference type="HOGENOM" id="CLU_080995_1_0_10"/>
<sequence length="265" mass="29775">MKKLIISLISVYVVSTSFFVNDTNFEESKSLVKKDVAVTVKKTETKHEAVSSSSVLYEAIDFTGFNKLSETVFEKAYLGYVNLKKAGKVPENSNFLTICDFSLSSNLKRLWVIDVKEKKIVFNSLVAHGKGTGEEFAEKFSNRESSHQSSLGFYTTENTYEGDNGYSLKLEGLDTGYNDAAYKRAIVMHGADYVNEAFALQHKRIGRSWGCPAVPRDIAVSLINTIKEKNILFIYYPDQNYLASSQWLKAPVEEFNMEKASLANN</sequence>
<dbReference type="eggNOG" id="COG1376">
    <property type="taxonomic scope" value="Bacteria"/>
</dbReference>
<gene>
    <name evidence="1" type="ORF">BD94_3983</name>
</gene>
<protein>
    <recommendedName>
        <fullName evidence="3">YkuD domain-containing protein</fullName>
    </recommendedName>
</protein>
<evidence type="ECO:0000313" key="1">
    <source>
        <dbReference type="EMBL" id="AIL47758.1"/>
    </source>
</evidence>